<proteinExistence type="predicted"/>
<organism evidence="1 2">
    <name type="scientific">Athelia psychrophila</name>
    <dbReference type="NCBI Taxonomy" id="1759441"/>
    <lineage>
        <taxon>Eukaryota</taxon>
        <taxon>Fungi</taxon>
        <taxon>Dikarya</taxon>
        <taxon>Basidiomycota</taxon>
        <taxon>Agaricomycotina</taxon>
        <taxon>Agaricomycetes</taxon>
        <taxon>Agaricomycetidae</taxon>
        <taxon>Atheliales</taxon>
        <taxon>Atheliaceae</taxon>
        <taxon>Athelia</taxon>
    </lineage>
</organism>
<dbReference type="EMBL" id="KV417485">
    <property type="protein sequence ID" value="KZP32617.1"/>
    <property type="molecule type" value="Genomic_DNA"/>
</dbReference>
<dbReference type="AlphaFoldDB" id="A0A166VDL6"/>
<protein>
    <submittedName>
        <fullName evidence="1">Uncharacterized protein</fullName>
    </submittedName>
</protein>
<evidence type="ECO:0000313" key="1">
    <source>
        <dbReference type="EMBL" id="KZP32617.1"/>
    </source>
</evidence>
<dbReference type="Proteomes" id="UP000076532">
    <property type="component" value="Unassembled WGS sequence"/>
</dbReference>
<evidence type="ECO:0000313" key="2">
    <source>
        <dbReference type="Proteomes" id="UP000076532"/>
    </source>
</evidence>
<gene>
    <name evidence="1" type="ORF">FIBSPDRAFT_882459</name>
</gene>
<sequence length="151" mass="16497">MAAKRSLLLAALQAMNDGVQDISPEELLERFGSVLAGRAKVSEMTQKFYISEKTQSRLLAALCLATMDRELTETISGTGCLAKKGPDSLGILGATQQLVHCCESWINHATDVQDPTAILDNLRQMILYRLRSDYVDGSCGLNKCLRDTDSS</sequence>
<keyword evidence="2" id="KW-1185">Reference proteome</keyword>
<accession>A0A166VDL6</accession>
<reference evidence="1 2" key="1">
    <citation type="journal article" date="2016" name="Mol. Biol. Evol.">
        <title>Comparative Genomics of Early-Diverging Mushroom-Forming Fungi Provides Insights into the Origins of Lignocellulose Decay Capabilities.</title>
        <authorList>
            <person name="Nagy L.G."/>
            <person name="Riley R."/>
            <person name="Tritt A."/>
            <person name="Adam C."/>
            <person name="Daum C."/>
            <person name="Floudas D."/>
            <person name="Sun H."/>
            <person name="Yadav J.S."/>
            <person name="Pangilinan J."/>
            <person name="Larsson K.H."/>
            <person name="Matsuura K."/>
            <person name="Barry K."/>
            <person name="Labutti K."/>
            <person name="Kuo R."/>
            <person name="Ohm R.A."/>
            <person name="Bhattacharya S.S."/>
            <person name="Shirouzu T."/>
            <person name="Yoshinaga Y."/>
            <person name="Martin F.M."/>
            <person name="Grigoriev I.V."/>
            <person name="Hibbett D.S."/>
        </authorList>
    </citation>
    <scope>NUCLEOTIDE SEQUENCE [LARGE SCALE GENOMIC DNA]</scope>
    <source>
        <strain evidence="1 2">CBS 109695</strain>
    </source>
</reference>
<name>A0A166VDL6_9AGAM</name>